<dbReference type="EnsemblPlants" id="KRH59003">
    <property type="protein sequence ID" value="KRH59003"/>
    <property type="gene ID" value="GLYMA_05G160400"/>
</dbReference>
<dbReference type="AlphaFoldDB" id="A0A0R0K2K5"/>
<gene>
    <name evidence="2" type="ORF">GLYMA_05G160400</name>
</gene>
<dbReference type="Gramene" id="KRH59003">
    <property type="protein sequence ID" value="KRH59003"/>
    <property type="gene ID" value="GLYMA_05G160400"/>
</dbReference>
<reference evidence="2 3" key="1">
    <citation type="journal article" date="2010" name="Nature">
        <title>Genome sequence of the palaeopolyploid soybean.</title>
        <authorList>
            <person name="Schmutz J."/>
            <person name="Cannon S.B."/>
            <person name="Schlueter J."/>
            <person name="Ma J."/>
            <person name="Mitros T."/>
            <person name="Nelson W."/>
            <person name="Hyten D.L."/>
            <person name="Song Q."/>
            <person name="Thelen J.J."/>
            <person name="Cheng J."/>
            <person name="Xu D."/>
            <person name="Hellsten U."/>
            <person name="May G.D."/>
            <person name="Yu Y."/>
            <person name="Sakurai T."/>
            <person name="Umezawa T."/>
            <person name="Bhattacharyya M.K."/>
            <person name="Sandhu D."/>
            <person name="Valliyodan B."/>
            <person name="Lindquist E."/>
            <person name="Peto M."/>
            <person name="Grant D."/>
            <person name="Shu S."/>
            <person name="Goodstein D."/>
            <person name="Barry K."/>
            <person name="Futrell-Griggs M."/>
            <person name="Abernathy B."/>
            <person name="Du J."/>
            <person name="Tian Z."/>
            <person name="Zhu L."/>
            <person name="Gill N."/>
            <person name="Joshi T."/>
            <person name="Libault M."/>
            <person name="Sethuraman A."/>
            <person name="Zhang X.-C."/>
            <person name="Shinozaki K."/>
            <person name="Nguyen H.T."/>
            <person name="Wing R.A."/>
            <person name="Cregan P."/>
            <person name="Specht J."/>
            <person name="Grimwood J."/>
            <person name="Rokhsar D."/>
            <person name="Stacey G."/>
            <person name="Shoemaker R.C."/>
            <person name="Jackson S.A."/>
        </authorList>
    </citation>
    <scope>NUCLEOTIDE SEQUENCE [LARGE SCALE GENOMIC DNA]</scope>
    <source>
        <strain evidence="3">cv. Williams 82</strain>
        <tissue evidence="2">Callus</tissue>
    </source>
</reference>
<reference evidence="3" key="2">
    <citation type="submission" date="2018-02" db="UniProtKB">
        <authorList>
            <consortium name="EnsemblPlants"/>
        </authorList>
    </citation>
    <scope>IDENTIFICATION</scope>
    <source>
        <strain evidence="3">Williams 82</strain>
    </source>
</reference>
<name>A0A0R0K2K5_SOYBN</name>
<proteinExistence type="predicted"/>
<evidence type="ECO:0000313" key="2">
    <source>
        <dbReference type="EMBL" id="KRH59003.1"/>
    </source>
</evidence>
<accession>A0A0R0K2K5</accession>
<feature type="signal peptide" evidence="1">
    <location>
        <begin position="1"/>
        <end position="21"/>
    </location>
</feature>
<evidence type="ECO:0008006" key="5">
    <source>
        <dbReference type="Google" id="ProtNLM"/>
    </source>
</evidence>
<dbReference type="InParanoid" id="A0A0R0K2K5"/>
<dbReference type="Proteomes" id="UP000008827">
    <property type="component" value="Chromosome 5"/>
</dbReference>
<reference evidence="2" key="3">
    <citation type="submission" date="2018-07" db="EMBL/GenBank/DDBJ databases">
        <title>WGS assembly of Glycine max.</title>
        <authorList>
            <person name="Schmutz J."/>
            <person name="Cannon S."/>
            <person name="Schlueter J."/>
            <person name="Ma J."/>
            <person name="Mitros T."/>
            <person name="Nelson W."/>
            <person name="Hyten D."/>
            <person name="Song Q."/>
            <person name="Thelen J."/>
            <person name="Cheng J."/>
            <person name="Xu D."/>
            <person name="Hellsten U."/>
            <person name="May G."/>
            <person name="Yu Y."/>
            <person name="Sakurai T."/>
            <person name="Umezawa T."/>
            <person name="Bhattacharyya M."/>
            <person name="Sandhu D."/>
            <person name="Valliyodan B."/>
            <person name="Lindquist E."/>
            <person name="Peto M."/>
            <person name="Grant D."/>
            <person name="Shu S."/>
            <person name="Goodstein D."/>
            <person name="Barry K."/>
            <person name="Futrell-Griggs M."/>
            <person name="Abernathy B."/>
            <person name="Du J."/>
            <person name="Tian Z."/>
            <person name="Zhu L."/>
            <person name="Gill N."/>
            <person name="Joshi T."/>
            <person name="Libault M."/>
            <person name="Sethuraman A."/>
            <person name="Zhang X."/>
            <person name="Shinozaki K."/>
            <person name="Nguyen H."/>
            <person name="Wing R."/>
            <person name="Cregan P."/>
            <person name="Specht J."/>
            <person name="Grimwood J."/>
            <person name="Rokhsar D."/>
            <person name="Stacey G."/>
            <person name="Shoemaker R."/>
            <person name="Jackson S."/>
        </authorList>
    </citation>
    <scope>NUCLEOTIDE SEQUENCE</scope>
    <source>
        <tissue evidence="2">Callus</tissue>
    </source>
</reference>
<dbReference type="EMBL" id="CM000838">
    <property type="protein sequence ID" value="KRH59003.1"/>
    <property type="molecule type" value="Genomic_DNA"/>
</dbReference>
<sequence length="88" mass="9869">MNYSVLYSLLLIACLIPICRSSLPTNSRAYGHHDHGLIGQICNETKQDQMINCTNILRADARILFAKKFVEFSKAVLGQSNRRAELSS</sequence>
<keyword evidence="1" id="KW-0732">Signal</keyword>
<evidence type="ECO:0000313" key="4">
    <source>
        <dbReference type="Proteomes" id="UP000008827"/>
    </source>
</evidence>
<organism evidence="2">
    <name type="scientific">Glycine max</name>
    <name type="common">Soybean</name>
    <name type="synonym">Glycine hispida</name>
    <dbReference type="NCBI Taxonomy" id="3847"/>
    <lineage>
        <taxon>Eukaryota</taxon>
        <taxon>Viridiplantae</taxon>
        <taxon>Streptophyta</taxon>
        <taxon>Embryophyta</taxon>
        <taxon>Tracheophyta</taxon>
        <taxon>Spermatophyta</taxon>
        <taxon>Magnoliopsida</taxon>
        <taxon>eudicotyledons</taxon>
        <taxon>Gunneridae</taxon>
        <taxon>Pentapetalae</taxon>
        <taxon>rosids</taxon>
        <taxon>fabids</taxon>
        <taxon>Fabales</taxon>
        <taxon>Fabaceae</taxon>
        <taxon>Papilionoideae</taxon>
        <taxon>50 kb inversion clade</taxon>
        <taxon>NPAAA clade</taxon>
        <taxon>indigoferoid/millettioid clade</taxon>
        <taxon>Phaseoleae</taxon>
        <taxon>Glycine</taxon>
        <taxon>Glycine subgen. Soja</taxon>
    </lineage>
</organism>
<evidence type="ECO:0000313" key="3">
    <source>
        <dbReference type="EnsemblPlants" id="KRH59003"/>
    </source>
</evidence>
<protein>
    <recommendedName>
        <fullName evidence="5">Pectinesterase inhibitor domain-containing protein</fullName>
    </recommendedName>
</protein>
<feature type="chain" id="PRO_5014522140" description="Pectinesterase inhibitor domain-containing protein" evidence="1">
    <location>
        <begin position="22"/>
        <end position="88"/>
    </location>
</feature>
<evidence type="ECO:0000256" key="1">
    <source>
        <dbReference type="SAM" id="SignalP"/>
    </source>
</evidence>
<keyword evidence="4" id="KW-1185">Reference proteome</keyword>